<keyword evidence="6 9" id="KW-1133">Transmembrane helix</keyword>
<evidence type="ECO:0000313" key="11">
    <source>
        <dbReference type="EMBL" id="VBB07320.1"/>
    </source>
</evidence>
<keyword evidence="7 9" id="KW-0472">Membrane</keyword>
<dbReference type="GO" id="GO:0015297">
    <property type="term" value="F:antiporter activity"/>
    <property type="evidence" value="ECO:0007669"/>
    <property type="project" value="UniProtKB-KW"/>
</dbReference>
<feature type="transmembrane region" description="Helical" evidence="9">
    <location>
        <begin position="108"/>
        <end position="141"/>
    </location>
</feature>
<feature type="transmembrane region" description="Helical" evidence="9">
    <location>
        <begin position="73"/>
        <end position="102"/>
    </location>
</feature>
<comment type="subcellular location">
    <subcellularLocation>
        <location evidence="1">Cell membrane</location>
        <topology evidence="1">Multi-pass membrane protein</topology>
    </subcellularLocation>
</comment>
<reference evidence="11 12" key="1">
    <citation type="submission" date="2018-06" db="EMBL/GenBank/DDBJ databases">
        <authorList>
            <person name="Strepis N."/>
        </authorList>
    </citation>
    <scope>NUCLEOTIDE SEQUENCE [LARGE SCALE GENOMIC DNA]</scope>
    <source>
        <strain evidence="11">LUCI</strain>
    </source>
</reference>
<evidence type="ECO:0000256" key="6">
    <source>
        <dbReference type="ARBA" id="ARBA00022989"/>
    </source>
</evidence>
<evidence type="ECO:0000256" key="4">
    <source>
        <dbReference type="ARBA" id="ARBA00022475"/>
    </source>
</evidence>
<keyword evidence="3" id="KW-0050">Antiport</keyword>
<accession>A0A498R8S3</accession>
<feature type="transmembrane region" description="Helical" evidence="9">
    <location>
        <begin position="196"/>
        <end position="213"/>
    </location>
</feature>
<dbReference type="InterPro" id="IPR018461">
    <property type="entry name" value="Na/H_Antiport_NhaC-like_C"/>
</dbReference>
<feature type="transmembrane region" description="Helical" evidence="9">
    <location>
        <begin position="311"/>
        <end position="331"/>
    </location>
</feature>
<feature type="transmembrane region" description="Helical" evidence="9">
    <location>
        <begin position="12"/>
        <end position="29"/>
    </location>
</feature>
<sequence>MWIKPLETGDMLDTVFVFILFFIALLFSIYSKISILYPLLLGLICFTLLSLLRGYSLPALGRMMLAGAGKSFIVLKIFILIGAITAVWRACGTVSFIVYYGMMFLNAHYFILSAFLLSCIVSFLLGTSFGTVGTIGVVLIILAKSGNVAVNAAAGAIIAGAYFGDRCSPMSSSANLVASLTNTMLYSNIKNMVKTSTIPFILSVIGYLLLSYWNPLQFHDSQIAGEIASSFDISRITLLPAVIILLAAVFKLDVKHSMGISILAGIFIGIFVQHQTWGEMLRYILTGYTTNRTGPFAEIIQGGGLSSMFNVALIVLLSSAYSGIFAATGLLRNIECFIEKLSQKAGVYPVTILTSIATAAFSCNQTLAVMLSHQFENTIYEKHGLSNYQLAVDLENTVIVISALIPWNIAGAVPASALSADAGFIPYAFYLFLIPLVNLFIKNIKIS</sequence>
<evidence type="ECO:0000256" key="7">
    <source>
        <dbReference type="ARBA" id="ARBA00023136"/>
    </source>
</evidence>
<evidence type="ECO:0000256" key="8">
    <source>
        <dbReference type="ARBA" id="ARBA00038435"/>
    </source>
</evidence>
<dbReference type="GO" id="GO:0005886">
    <property type="term" value="C:plasma membrane"/>
    <property type="evidence" value="ECO:0007669"/>
    <property type="project" value="UniProtKB-SubCell"/>
</dbReference>
<feature type="transmembrane region" description="Helical" evidence="9">
    <location>
        <begin position="424"/>
        <end position="441"/>
    </location>
</feature>
<feature type="transmembrane region" description="Helical" evidence="9">
    <location>
        <begin position="257"/>
        <end position="277"/>
    </location>
</feature>
<gene>
    <name evidence="11" type="ORF">LUCI_2564</name>
</gene>
<evidence type="ECO:0000256" key="1">
    <source>
        <dbReference type="ARBA" id="ARBA00004651"/>
    </source>
</evidence>
<dbReference type="Proteomes" id="UP000277811">
    <property type="component" value="Unassembled WGS sequence"/>
</dbReference>
<dbReference type="OrthoDB" id="9762978at2"/>
<name>A0A498R8S3_9FIRM</name>
<evidence type="ECO:0000259" key="10">
    <source>
        <dbReference type="Pfam" id="PF03553"/>
    </source>
</evidence>
<proteinExistence type="inferred from homology"/>
<dbReference type="PANTHER" id="PTHR33451:SF3">
    <property type="entry name" value="MALATE-2H(+)_NA(+)-LACTATE ANTIPORTER"/>
    <property type="match status" value="1"/>
</dbReference>
<keyword evidence="5 9" id="KW-0812">Transmembrane</keyword>
<evidence type="ECO:0000313" key="12">
    <source>
        <dbReference type="Proteomes" id="UP000277811"/>
    </source>
</evidence>
<dbReference type="PANTHER" id="PTHR33451">
    <property type="entry name" value="MALATE-2H(+)/NA(+)-LACTATE ANTIPORTER"/>
    <property type="match status" value="1"/>
</dbReference>
<keyword evidence="4" id="KW-1003">Cell membrane</keyword>
<dbReference type="RefSeq" id="WP_122628251.1">
    <property type="nucleotide sequence ID" value="NZ_UPPP01000072.1"/>
</dbReference>
<evidence type="ECO:0000256" key="9">
    <source>
        <dbReference type="SAM" id="Phobius"/>
    </source>
</evidence>
<keyword evidence="12" id="KW-1185">Reference proteome</keyword>
<dbReference type="AlphaFoldDB" id="A0A498R8S3"/>
<feature type="domain" description="Na+/H+ antiporter NhaC-like C-terminal" evidence="10">
    <location>
        <begin position="160"/>
        <end position="436"/>
    </location>
</feature>
<dbReference type="EMBL" id="UPPP01000072">
    <property type="protein sequence ID" value="VBB07320.1"/>
    <property type="molecule type" value="Genomic_DNA"/>
</dbReference>
<evidence type="ECO:0000256" key="5">
    <source>
        <dbReference type="ARBA" id="ARBA00022692"/>
    </source>
</evidence>
<dbReference type="InterPro" id="IPR052180">
    <property type="entry name" value="NhaC_Na-H+_Antiporter"/>
</dbReference>
<keyword evidence="2" id="KW-0813">Transport</keyword>
<dbReference type="Pfam" id="PF03553">
    <property type="entry name" value="Na_H_antiporter"/>
    <property type="match status" value="1"/>
</dbReference>
<organism evidence="11 12">
    <name type="scientific">Lucifera butyrica</name>
    <dbReference type="NCBI Taxonomy" id="1351585"/>
    <lineage>
        <taxon>Bacteria</taxon>
        <taxon>Bacillati</taxon>
        <taxon>Bacillota</taxon>
        <taxon>Negativicutes</taxon>
        <taxon>Veillonellales</taxon>
        <taxon>Veillonellaceae</taxon>
        <taxon>Lucifera</taxon>
    </lineage>
</organism>
<feature type="transmembrane region" description="Helical" evidence="9">
    <location>
        <begin position="233"/>
        <end position="250"/>
    </location>
</feature>
<evidence type="ECO:0000256" key="3">
    <source>
        <dbReference type="ARBA" id="ARBA00022449"/>
    </source>
</evidence>
<feature type="transmembrane region" description="Helical" evidence="9">
    <location>
        <begin position="35"/>
        <end position="52"/>
    </location>
</feature>
<protein>
    <recommendedName>
        <fullName evidence="10">Na+/H+ antiporter NhaC-like C-terminal domain-containing protein</fullName>
    </recommendedName>
</protein>
<comment type="similarity">
    <text evidence="8">Belongs to the NhaC Na(+)/H(+) (TC 2.A.35) antiporter family.</text>
</comment>
<evidence type="ECO:0000256" key="2">
    <source>
        <dbReference type="ARBA" id="ARBA00022448"/>
    </source>
</evidence>